<dbReference type="InterPro" id="IPR011051">
    <property type="entry name" value="RmlC_Cupin_sf"/>
</dbReference>
<proteinExistence type="predicted"/>
<dbReference type="InterPro" id="IPR014710">
    <property type="entry name" value="RmlC-like_jellyroll"/>
</dbReference>
<feature type="domain" description="Cupin type-2" evidence="1">
    <location>
        <begin position="24"/>
        <end position="80"/>
    </location>
</feature>
<evidence type="ECO:0000259" key="1">
    <source>
        <dbReference type="Pfam" id="PF07883"/>
    </source>
</evidence>
<dbReference type="SUPFAM" id="SSF51182">
    <property type="entry name" value="RmlC-like cupins"/>
    <property type="match status" value="1"/>
</dbReference>
<name>A0A511N2R9_DEIC1</name>
<reference evidence="2 3" key="1">
    <citation type="submission" date="2019-07" db="EMBL/GenBank/DDBJ databases">
        <title>Whole genome shotgun sequence of Deinococcus cellulosilyticus NBRC 106333.</title>
        <authorList>
            <person name="Hosoyama A."/>
            <person name="Uohara A."/>
            <person name="Ohji S."/>
            <person name="Ichikawa N."/>
        </authorList>
    </citation>
    <scope>NUCLEOTIDE SEQUENCE [LARGE SCALE GENOMIC DNA]</scope>
    <source>
        <strain evidence="2 3">NBRC 106333</strain>
    </source>
</reference>
<dbReference type="RefSeq" id="WP_186816030.1">
    <property type="nucleotide sequence ID" value="NZ_BJXB01000012.1"/>
</dbReference>
<sequence>MLQTIDKTGVVYQNPSCKLVRKKLSKGQALPTHNHPGEDVLISVVSGSVSGKLAGEAFALTAGDLVRFDGALMVDLEATSDGTEFLVYVVKKNG</sequence>
<dbReference type="EMBL" id="BJXB01000012">
    <property type="protein sequence ID" value="GEM47150.1"/>
    <property type="molecule type" value="Genomic_DNA"/>
</dbReference>
<evidence type="ECO:0000313" key="3">
    <source>
        <dbReference type="Proteomes" id="UP000321306"/>
    </source>
</evidence>
<evidence type="ECO:0000313" key="2">
    <source>
        <dbReference type="EMBL" id="GEM47150.1"/>
    </source>
</evidence>
<gene>
    <name evidence="2" type="ORF">DC3_27850</name>
</gene>
<dbReference type="InterPro" id="IPR013096">
    <property type="entry name" value="Cupin_2"/>
</dbReference>
<protein>
    <recommendedName>
        <fullName evidence="1">Cupin type-2 domain-containing protein</fullName>
    </recommendedName>
</protein>
<dbReference type="Gene3D" id="2.60.120.10">
    <property type="entry name" value="Jelly Rolls"/>
    <property type="match status" value="1"/>
</dbReference>
<dbReference type="Proteomes" id="UP000321306">
    <property type="component" value="Unassembled WGS sequence"/>
</dbReference>
<dbReference type="AlphaFoldDB" id="A0A511N2R9"/>
<comment type="caution">
    <text evidence="2">The sequence shown here is derived from an EMBL/GenBank/DDBJ whole genome shotgun (WGS) entry which is preliminary data.</text>
</comment>
<keyword evidence="3" id="KW-1185">Reference proteome</keyword>
<organism evidence="2 3">
    <name type="scientific">Deinococcus cellulosilyticus (strain DSM 18568 / NBRC 106333 / KACC 11606 / 5516J-15)</name>
    <dbReference type="NCBI Taxonomy" id="1223518"/>
    <lineage>
        <taxon>Bacteria</taxon>
        <taxon>Thermotogati</taxon>
        <taxon>Deinococcota</taxon>
        <taxon>Deinococci</taxon>
        <taxon>Deinococcales</taxon>
        <taxon>Deinococcaceae</taxon>
        <taxon>Deinococcus</taxon>
    </lineage>
</organism>
<dbReference type="Pfam" id="PF07883">
    <property type="entry name" value="Cupin_2"/>
    <property type="match status" value="1"/>
</dbReference>
<accession>A0A511N2R9</accession>